<dbReference type="SUPFAM" id="SSF55729">
    <property type="entry name" value="Acyl-CoA N-acyltransferases (Nat)"/>
    <property type="match status" value="1"/>
</dbReference>
<dbReference type="PANTHER" id="PTHR13947:SF37">
    <property type="entry name" value="LD18367P"/>
    <property type="match status" value="1"/>
</dbReference>
<evidence type="ECO:0000313" key="3">
    <source>
        <dbReference type="EMBL" id="MDQ0191445.1"/>
    </source>
</evidence>
<dbReference type="PANTHER" id="PTHR13947">
    <property type="entry name" value="GNAT FAMILY N-ACETYLTRANSFERASE"/>
    <property type="match status" value="1"/>
</dbReference>
<evidence type="ECO:0000259" key="2">
    <source>
        <dbReference type="PROSITE" id="PS51186"/>
    </source>
</evidence>
<dbReference type="Gene3D" id="3.40.630.30">
    <property type="match status" value="1"/>
</dbReference>
<dbReference type="PROSITE" id="PS51186">
    <property type="entry name" value="GNAT"/>
    <property type="match status" value="1"/>
</dbReference>
<reference evidence="3 4" key="1">
    <citation type="submission" date="2023-07" db="EMBL/GenBank/DDBJ databases">
        <title>Genomic Encyclopedia of Type Strains, Phase IV (KMG-IV): sequencing the most valuable type-strain genomes for metagenomic binning, comparative biology and taxonomic classification.</title>
        <authorList>
            <person name="Goeker M."/>
        </authorList>
    </citation>
    <scope>NUCLEOTIDE SEQUENCE [LARGE SCALE GENOMIC DNA]</scope>
    <source>
        <strain evidence="3 4">DSM 4006</strain>
    </source>
</reference>
<dbReference type="InterPro" id="IPR000182">
    <property type="entry name" value="GNAT_dom"/>
</dbReference>
<accession>A0ABT9XMD2</accession>
<sequence length="163" mass="18506">MITIMKARREHVEGICRVCTLGYWDTYGEMRPASYIQRIVDEFYNSERVAREVQNGEYWVAVDGETVVGAGGGGMISDTEGELFALYVDPERRYEGIGTLLLTAITDELRESGAKVMWVSVAKGNKKGIPFYESRGFTLQGERKAYASLDDEDYVSLRYFRQI</sequence>
<keyword evidence="4" id="KW-1185">Reference proteome</keyword>
<evidence type="ECO:0000256" key="1">
    <source>
        <dbReference type="ARBA" id="ARBA00022679"/>
    </source>
</evidence>
<name>A0ABT9XMD2_9BACL</name>
<dbReference type="CDD" id="cd04301">
    <property type="entry name" value="NAT_SF"/>
    <property type="match status" value="1"/>
</dbReference>
<evidence type="ECO:0000313" key="4">
    <source>
        <dbReference type="Proteomes" id="UP001232973"/>
    </source>
</evidence>
<organism evidence="3 4">
    <name type="scientific">Alicyclobacillus cycloheptanicus</name>
    <dbReference type="NCBI Taxonomy" id="1457"/>
    <lineage>
        <taxon>Bacteria</taxon>
        <taxon>Bacillati</taxon>
        <taxon>Bacillota</taxon>
        <taxon>Bacilli</taxon>
        <taxon>Bacillales</taxon>
        <taxon>Alicyclobacillaceae</taxon>
        <taxon>Alicyclobacillus</taxon>
    </lineage>
</organism>
<dbReference type="Pfam" id="PF00583">
    <property type="entry name" value="Acetyltransf_1"/>
    <property type="match status" value="1"/>
</dbReference>
<proteinExistence type="predicted"/>
<protein>
    <submittedName>
        <fullName evidence="3">Ribosomal protein S18 acetylase RimI-like enzyme</fullName>
    </submittedName>
</protein>
<feature type="domain" description="N-acetyltransferase" evidence="2">
    <location>
        <begin position="2"/>
        <end position="161"/>
    </location>
</feature>
<keyword evidence="1" id="KW-0808">Transferase</keyword>
<dbReference type="InterPro" id="IPR016181">
    <property type="entry name" value="Acyl_CoA_acyltransferase"/>
</dbReference>
<dbReference type="Proteomes" id="UP001232973">
    <property type="component" value="Unassembled WGS sequence"/>
</dbReference>
<dbReference type="EMBL" id="JAUSTP010000044">
    <property type="protein sequence ID" value="MDQ0191445.1"/>
    <property type="molecule type" value="Genomic_DNA"/>
</dbReference>
<dbReference type="InterPro" id="IPR050769">
    <property type="entry name" value="NAT_camello-type"/>
</dbReference>
<gene>
    <name evidence="3" type="ORF">J2S03_003316</name>
</gene>
<dbReference type="RefSeq" id="WP_274455478.1">
    <property type="nucleotide sequence ID" value="NZ_CP067097.1"/>
</dbReference>
<comment type="caution">
    <text evidence="3">The sequence shown here is derived from an EMBL/GenBank/DDBJ whole genome shotgun (WGS) entry which is preliminary data.</text>
</comment>